<dbReference type="NCBIfam" id="TIGR02141">
    <property type="entry name" value="modB_ABC"/>
    <property type="match status" value="1"/>
</dbReference>
<comment type="similarity">
    <text evidence="3 12">Belongs to the binding-protein-dependent transport system permease family. CysTW subfamily.</text>
</comment>
<organism evidence="14">
    <name type="scientific">Candidatus Kentrum sp. LFY</name>
    <dbReference type="NCBI Taxonomy" id="2126342"/>
    <lineage>
        <taxon>Bacteria</taxon>
        <taxon>Pseudomonadati</taxon>
        <taxon>Pseudomonadota</taxon>
        <taxon>Gammaproteobacteria</taxon>
        <taxon>Candidatus Kentrum</taxon>
    </lineage>
</organism>
<evidence type="ECO:0000256" key="10">
    <source>
        <dbReference type="ARBA" id="ARBA00023136"/>
    </source>
</evidence>
<evidence type="ECO:0000256" key="6">
    <source>
        <dbReference type="ARBA" id="ARBA00022505"/>
    </source>
</evidence>
<evidence type="ECO:0000256" key="12">
    <source>
        <dbReference type="RuleBase" id="RU365097"/>
    </source>
</evidence>
<keyword evidence="4 11" id="KW-0813">Transport</keyword>
<dbReference type="InterPro" id="IPR000515">
    <property type="entry name" value="MetI-like"/>
</dbReference>
<gene>
    <name evidence="14" type="ORF">BECKLFY1418A_GA0070994_101028</name>
</gene>
<dbReference type="Pfam" id="PF00528">
    <property type="entry name" value="BPD_transp_1"/>
    <property type="match status" value="1"/>
</dbReference>
<dbReference type="EMBL" id="CAADFH010000010">
    <property type="protein sequence ID" value="VFJ90156.1"/>
    <property type="molecule type" value="Genomic_DNA"/>
</dbReference>
<dbReference type="AlphaFoldDB" id="A0A450UCP4"/>
<dbReference type="SUPFAM" id="SSF161098">
    <property type="entry name" value="MetI-like"/>
    <property type="match status" value="1"/>
</dbReference>
<feature type="transmembrane region" description="Helical" evidence="11">
    <location>
        <begin position="194"/>
        <end position="214"/>
    </location>
</feature>
<sequence>MELELQAIWLTIKLAATTTVLLLVMGTPLAWWLATSRAWWREVVGSVVALPLVLPPTVIGFYLLLLLGPEGPLGRITQALGLGILPFTFGGLVVGSVIYSMPFVVQPIRNAFEAVGERPLEVAATLRASPWRRFFTIALPLARPGLLSGTVLGFAHTVGEFGVILMIGGNIPGETRVLSIAIYDHVESLEWSQAHWLSGGMLVFSFLVVLAMYLSEKRLRGHL</sequence>
<evidence type="ECO:0000256" key="11">
    <source>
        <dbReference type="RuleBase" id="RU363032"/>
    </source>
</evidence>
<evidence type="ECO:0000256" key="9">
    <source>
        <dbReference type="ARBA" id="ARBA00022989"/>
    </source>
</evidence>
<evidence type="ECO:0000256" key="8">
    <source>
        <dbReference type="ARBA" id="ARBA00022692"/>
    </source>
</evidence>
<keyword evidence="10 11" id="KW-0472">Membrane</keyword>
<evidence type="ECO:0000259" key="13">
    <source>
        <dbReference type="PROSITE" id="PS50928"/>
    </source>
</evidence>
<comment type="caution">
    <text evidence="12">Lacks conserved residue(s) required for the propagation of feature annotation.</text>
</comment>
<evidence type="ECO:0000256" key="3">
    <source>
        <dbReference type="ARBA" id="ARBA00007069"/>
    </source>
</evidence>
<keyword evidence="8 11" id="KW-0812">Transmembrane</keyword>
<dbReference type="GO" id="GO:0015098">
    <property type="term" value="F:molybdate ion transmembrane transporter activity"/>
    <property type="evidence" value="ECO:0007669"/>
    <property type="project" value="UniProtKB-UniRule"/>
</dbReference>
<dbReference type="CDD" id="cd06261">
    <property type="entry name" value="TM_PBP2"/>
    <property type="match status" value="1"/>
</dbReference>
<dbReference type="InterPro" id="IPR035906">
    <property type="entry name" value="MetI-like_sf"/>
</dbReference>
<evidence type="ECO:0000256" key="1">
    <source>
        <dbReference type="ARBA" id="ARBA00002949"/>
    </source>
</evidence>
<proteinExistence type="inferred from homology"/>
<accession>A0A450UCP4</accession>
<comment type="subcellular location">
    <subcellularLocation>
        <location evidence="2 12">Cell inner membrane</location>
        <topology evidence="2 12">Multi-pass membrane protein</topology>
    </subcellularLocation>
    <subcellularLocation>
        <location evidence="11">Cell membrane</location>
        <topology evidence="11">Multi-pass membrane protein</topology>
    </subcellularLocation>
</comment>
<name>A0A450UCP4_9GAMM</name>
<protein>
    <recommendedName>
        <fullName evidence="12">Molybdenum transport system permease</fullName>
    </recommendedName>
</protein>
<dbReference type="Gene3D" id="1.10.3720.10">
    <property type="entry name" value="MetI-like"/>
    <property type="match status" value="1"/>
</dbReference>
<evidence type="ECO:0000313" key="14">
    <source>
        <dbReference type="EMBL" id="VFJ90156.1"/>
    </source>
</evidence>
<reference evidence="14" key="1">
    <citation type="submission" date="2019-02" db="EMBL/GenBank/DDBJ databases">
        <authorList>
            <person name="Gruber-Vodicka R. H."/>
            <person name="Seah K. B. B."/>
        </authorList>
    </citation>
    <scope>NUCLEOTIDE SEQUENCE</scope>
    <source>
        <strain evidence="14">BECK_M6</strain>
    </source>
</reference>
<keyword evidence="6 12" id="KW-0500">Molybdenum</keyword>
<feature type="domain" description="ABC transmembrane type-1" evidence="13">
    <location>
        <begin position="8"/>
        <end position="214"/>
    </location>
</feature>
<evidence type="ECO:0000256" key="5">
    <source>
        <dbReference type="ARBA" id="ARBA00022475"/>
    </source>
</evidence>
<evidence type="ECO:0000256" key="2">
    <source>
        <dbReference type="ARBA" id="ARBA00004429"/>
    </source>
</evidence>
<keyword evidence="5" id="KW-1003">Cell membrane</keyword>
<dbReference type="FunFam" id="1.10.3720.10:FF:000054">
    <property type="entry name" value="Molybdenum transport system permease"/>
    <property type="match status" value="1"/>
</dbReference>
<dbReference type="GO" id="GO:0005886">
    <property type="term" value="C:plasma membrane"/>
    <property type="evidence" value="ECO:0007669"/>
    <property type="project" value="UniProtKB-SubCell"/>
</dbReference>
<comment type="function">
    <text evidence="1 12">Part of the binding-protein-dependent transport system for molybdenum; probably responsible for the translocation of the substrate across the membrane.</text>
</comment>
<keyword evidence="7 12" id="KW-0997">Cell inner membrane</keyword>
<dbReference type="InterPro" id="IPR011867">
    <property type="entry name" value="ModB_ABC"/>
</dbReference>
<keyword evidence="9 11" id="KW-1133">Transmembrane helix</keyword>
<evidence type="ECO:0000256" key="7">
    <source>
        <dbReference type="ARBA" id="ARBA00022519"/>
    </source>
</evidence>
<evidence type="ECO:0000256" key="4">
    <source>
        <dbReference type="ARBA" id="ARBA00022448"/>
    </source>
</evidence>
<dbReference type="PANTHER" id="PTHR30183">
    <property type="entry name" value="MOLYBDENUM TRANSPORT SYSTEM PERMEASE PROTEIN MODB"/>
    <property type="match status" value="1"/>
</dbReference>
<dbReference type="PROSITE" id="PS50928">
    <property type="entry name" value="ABC_TM1"/>
    <property type="match status" value="1"/>
</dbReference>
<dbReference type="PANTHER" id="PTHR30183:SF8">
    <property type="entry name" value="MOLYBDENUM TRANSPORT SYSTEM PERMEASE"/>
    <property type="match status" value="1"/>
</dbReference>
<feature type="transmembrane region" description="Helical" evidence="11">
    <location>
        <begin position="79"/>
        <end position="99"/>
    </location>
</feature>
<feature type="transmembrane region" description="Helical" evidence="11">
    <location>
        <begin position="43"/>
        <end position="67"/>
    </location>
</feature>
<feature type="transmembrane region" description="Helical" evidence="11">
    <location>
        <begin position="7"/>
        <end position="31"/>
    </location>
</feature>